<reference evidence="3" key="1">
    <citation type="submission" date="2016-09" db="EMBL/GenBank/DDBJ databases">
        <authorList>
            <person name="Varghese N."/>
            <person name="Submissions S."/>
        </authorList>
    </citation>
    <scope>NUCLEOTIDE SEQUENCE [LARGE SCALE GENOMIC DNA]</scope>
    <source>
        <strain evidence="3">JS23</strain>
    </source>
</reference>
<accession>A0A1H2PSC9</accession>
<evidence type="ECO:0000313" key="2">
    <source>
        <dbReference type="EMBL" id="SDV49484.1"/>
    </source>
</evidence>
<evidence type="ECO:0000256" key="1">
    <source>
        <dbReference type="SAM" id="MobiDB-lite"/>
    </source>
</evidence>
<sequence>MMMEREGEATPFGARDASLASRAGGTARRRALGCRTDALNTAFNTTAFNTAFYK</sequence>
<organism evidence="2 3">
    <name type="scientific">Chitinasiproducens palmae</name>
    <dbReference type="NCBI Taxonomy" id="1770053"/>
    <lineage>
        <taxon>Bacteria</taxon>
        <taxon>Pseudomonadati</taxon>
        <taxon>Pseudomonadota</taxon>
        <taxon>Betaproteobacteria</taxon>
        <taxon>Burkholderiales</taxon>
        <taxon>Burkholderiaceae</taxon>
        <taxon>Chitinasiproducens</taxon>
    </lineage>
</organism>
<dbReference type="Proteomes" id="UP000243719">
    <property type="component" value="Unassembled WGS sequence"/>
</dbReference>
<dbReference type="STRING" id="1770053.SAMN05216551_108122"/>
<protein>
    <submittedName>
        <fullName evidence="2">Uncharacterized protein</fullName>
    </submittedName>
</protein>
<name>A0A1H2PSC9_9BURK</name>
<gene>
    <name evidence="2" type="ORF">SAMN05216551_108122</name>
</gene>
<dbReference type="EMBL" id="FNLO01000008">
    <property type="protein sequence ID" value="SDV49484.1"/>
    <property type="molecule type" value="Genomic_DNA"/>
</dbReference>
<proteinExistence type="predicted"/>
<dbReference type="AlphaFoldDB" id="A0A1H2PSC9"/>
<evidence type="ECO:0000313" key="3">
    <source>
        <dbReference type="Proteomes" id="UP000243719"/>
    </source>
</evidence>
<keyword evidence="3" id="KW-1185">Reference proteome</keyword>
<feature type="region of interest" description="Disordered" evidence="1">
    <location>
        <begin position="1"/>
        <end position="24"/>
    </location>
</feature>
<dbReference type="RefSeq" id="WP_170845153.1">
    <property type="nucleotide sequence ID" value="NZ_FNLO01000008.1"/>
</dbReference>